<feature type="binding site" evidence="2">
    <location>
        <begin position="100"/>
        <end position="103"/>
    </location>
    <ligand>
        <name>substrate</name>
    </ligand>
</feature>
<evidence type="ECO:0000256" key="2">
    <source>
        <dbReference type="HAMAP-Rule" id="MF_00170"/>
    </source>
</evidence>
<organism evidence="3">
    <name type="scientific">uncultured Rubrobacteraceae bacterium</name>
    <dbReference type="NCBI Taxonomy" id="349277"/>
    <lineage>
        <taxon>Bacteria</taxon>
        <taxon>Bacillati</taxon>
        <taxon>Actinomycetota</taxon>
        <taxon>Rubrobacteria</taxon>
        <taxon>Rubrobacterales</taxon>
        <taxon>Rubrobacteraceae</taxon>
        <taxon>environmental samples</taxon>
    </lineage>
</organism>
<feature type="binding site" evidence="2">
    <location>
        <position position="128"/>
    </location>
    <ligand>
        <name>substrate</name>
    </ligand>
</feature>
<dbReference type="SUPFAM" id="SSF75445">
    <property type="entry name" value="D-ribose-5-phosphate isomerase (RpiA), lid domain"/>
    <property type="match status" value="1"/>
</dbReference>
<dbReference type="EMBL" id="CADCUZ010000039">
    <property type="protein sequence ID" value="CAA9406116.1"/>
    <property type="molecule type" value="Genomic_DNA"/>
</dbReference>
<evidence type="ECO:0000256" key="1">
    <source>
        <dbReference type="ARBA" id="ARBA00023235"/>
    </source>
</evidence>
<comment type="pathway">
    <text evidence="2">Carbohydrate degradation; pentose phosphate pathway; D-ribose 5-phosphate from D-ribulose 5-phosphate (non-oxidative stage): step 1/1.</text>
</comment>
<dbReference type="PANTHER" id="PTHR43748:SF3">
    <property type="entry name" value="RIBOSE-5-PHOSPHATE ISOMERASE 3, CHLOROPLASTIC-RELATED"/>
    <property type="match status" value="1"/>
</dbReference>
<feature type="binding site" evidence="2">
    <location>
        <begin position="31"/>
        <end position="34"/>
    </location>
    <ligand>
        <name>substrate</name>
    </ligand>
</feature>
<dbReference type="AlphaFoldDB" id="A0A6J4P4K0"/>
<reference evidence="3" key="1">
    <citation type="submission" date="2020-02" db="EMBL/GenBank/DDBJ databases">
        <authorList>
            <person name="Meier V. D."/>
        </authorList>
    </citation>
    <scope>NUCLEOTIDE SEQUENCE</scope>
    <source>
        <strain evidence="3">AVDCRST_MAG55</strain>
    </source>
</reference>
<keyword evidence="1 2" id="KW-0413">Isomerase</keyword>
<dbReference type="SUPFAM" id="SSF100950">
    <property type="entry name" value="NagB/RpiA/CoA transferase-like"/>
    <property type="match status" value="1"/>
</dbReference>
<dbReference type="PANTHER" id="PTHR43748">
    <property type="entry name" value="RIBOSE-5-PHOSPHATE ISOMERASE 3, CHLOROPLASTIC-RELATED"/>
    <property type="match status" value="1"/>
</dbReference>
<dbReference type="GO" id="GO:0004751">
    <property type="term" value="F:ribose-5-phosphate isomerase activity"/>
    <property type="evidence" value="ECO:0007669"/>
    <property type="project" value="UniProtKB-UniRule"/>
</dbReference>
<comment type="subunit">
    <text evidence="2">Homodimer.</text>
</comment>
<dbReference type="UniPathway" id="UPA00115">
    <property type="reaction ID" value="UER00412"/>
</dbReference>
<feature type="binding site" evidence="2">
    <location>
        <begin position="87"/>
        <end position="90"/>
    </location>
    <ligand>
        <name>substrate</name>
    </ligand>
</feature>
<comment type="similarity">
    <text evidence="2">Belongs to the ribose 5-phosphate isomerase family.</text>
</comment>
<feature type="active site" description="Proton acceptor" evidence="2">
    <location>
        <position position="109"/>
    </location>
</feature>
<dbReference type="InterPro" id="IPR004788">
    <property type="entry name" value="Ribose5P_isomerase_type_A"/>
</dbReference>
<dbReference type="Gene3D" id="3.40.50.1360">
    <property type="match status" value="1"/>
</dbReference>
<name>A0A6J4P4K0_9ACTN</name>
<dbReference type="GO" id="GO:0009052">
    <property type="term" value="P:pentose-phosphate shunt, non-oxidative branch"/>
    <property type="evidence" value="ECO:0007669"/>
    <property type="project" value="UniProtKB-UniRule"/>
</dbReference>
<dbReference type="Pfam" id="PF06026">
    <property type="entry name" value="Rib_5-P_isom_A"/>
    <property type="match status" value="1"/>
</dbReference>
<dbReference type="CDD" id="cd01398">
    <property type="entry name" value="RPI_A"/>
    <property type="match status" value="1"/>
</dbReference>
<accession>A0A6J4P4K0</accession>
<comment type="catalytic activity">
    <reaction evidence="2">
        <text>aldehydo-D-ribose 5-phosphate = D-ribulose 5-phosphate</text>
        <dbReference type="Rhea" id="RHEA:14657"/>
        <dbReference type="ChEBI" id="CHEBI:58121"/>
        <dbReference type="ChEBI" id="CHEBI:58273"/>
        <dbReference type="EC" id="5.3.1.6"/>
    </reaction>
</comment>
<protein>
    <recommendedName>
        <fullName evidence="2">Ribose-5-phosphate isomerase A</fullName>
        <ecNumber evidence="2">5.3.1.6</ecNumber>
    </recommendedName>
    <alternativeName>
        <fullName evidence="2">Phosphoriboisomerase A</fullName>
        <shortName evidence="2">PRI</shortName>
    </alternativeName>
</protein>
<dbReference type="NCBIfam" id="TIGR00021">
    <property type="entry name" value="rpiA"/>
    <property type="match status" value="1"/>
</dbReference>
<dbReference type="Gene3D" id="3.30.70.260">
    <property type="match status" value="1"/>
</dbReference>
<dbReference type="InterPro" id="IPR020672">
    <property type="entry name" value="Ribose5P_isomerase_typA_subgr"/>
</dbReference>
<comment type="function">
    <text evidence="2">Catalyzes the reversible conversion of ribose-5-phosphate to ribulose 5-phosphate.</text>
</comment>
<proteinExistence type="inferred from homology"/>
<dbReference type="HAMAP" id="MF_00170">
    <property type="entry name" value="Rib_5P_isom_A"/>
    <property type="match status" value="1"/>
</dbReference>
<dbReference type="EC" id="5.3.1.6" evidence="2"/>
<dbReference type="InterPro" id="IPR050262">
    <property type="entry name" value="Ribose-5P_isomerase"/>
</dbReference>
<dbReference type="InterPro" id="IPR037171">
    <property type="entry name" value="NagB/RpiA_transferase-like"/>
</dbReference>
<dbReference type="NCBIfam" id="NF001924">
    <property type="entry name" value="PRK00702.1"/>
    <property type="match status" value="1"/>
</dbReference>
<sequence>MPVDADRLKRDAAHAAVERYVEDGVTLGLGSGTTSAFVVRRIGEKLVAGELRDVRGIPTSEGTAALAREAGIQLVCLSEARPTLTLDGADEIGPHLWAVKGLGGALLREKIVAAASRDGLVLVADGSKSVDALGTRAPLPVEVDPYGWEATLEALSSLGCEPELRMDAAESGRPFVTDGGHYTADCAFGPIDDPPALEAAIRAVPGALECGLFIGLARAAVISDERGTRTLEG</sequence>
<evidence type="ECO:0000313" key="3">
    <source>
        <dbReference type="EMBL" id="CAA9406116.1"/>
    </source>
</evidence>
<gene>
    <name evidence="2" type="primary">rpiA</name>
    <name evidence="3" type="ORF">AVDCRST_MAG55-1000</name>
</gene>